<keyword evidence="16" id="KW-1185">Reference proteome</keyword>
<dbReference type="InterPro" id="IPR039426">
    <property type="entry name" value="TonB-dep_rcpt-like"/>
</dbReference>
<dbReference type="AlphaFoldDB" id="A0A401J668"/>
<dbReference type="GO" id="GO:0009279">
    <property type="term" value="C:cell outer membrane"/>
    <property type="evidence" value="ECO:0007669"/>
    <property type="project" value="UniProtKB-SubCell"/>
</dbReference>
<evidence type="ECO:0000256" key="3">
    <source>
        <dbReference type="ARBA" id="ARBA00022448"/>
    </source>
</evidence>
<feature type="domain" description="TonB-dependent receptor-like beta-barrel" evidence="13">
    <location>
        <begin position="238"/>
        <end position="664"/>
    </location>
</feature>
<dbReference type="InterPro" id="IPR000531">
    <property type="entry name" value="Beta-barrel_TonB"/>
</dbReference>
<dbReference type="PANTHER" id="PTHR32552">
    <property type="entry name" value="FERRICHROME IRON RECEPTOR-RELATED"/>
    <property type="match status" value="1"/>
</dbReference>
<keyword evidence="3 10" id="KW-0813">Transport</keyword>
<evidence type="ECO:0000259" key="14">
    <source>
        <dbReference type="Pfam" id="PF07715"/>
    </source>
</evidence>
<proteinExistence type="inferred from homology"/>
<feature type="domain" description="TonB-dependent receptor plug" evidence="14">
    <location>
        <begin position="58"/>
        <end position="157"/>
    </location>
</feature>
<dbReference type="PANTHER" id="PTHR32552:SF90">
    <property type="entry name" value="METAL-PSEUDOPALINE RECEPTOR CNTO"/>
    <property type="match status" value="1"/>
</dbReference>
<evidence type="ECO:0000256" key="11">
    <source>
        <dbReference type="RuleBase" id="RU003357"/>
    </source>
</evidence>
<feature type="chain" id="PRO_5019046512" evidence="12">
    <location>
        <begin position="25"/>
        <end position="695"/>
    </location>
</feature>
<dbReference type="InterPro" id="IPR037066">
    <property type="entry name" value="Plug_dom_sf"/>
</dbReference>
<keyword evidence="12" id="KW-0732">Signal</keyword>
<dbReference type="InterPro" id="IPR036942">
    <property type="entry name" value="Beta-barrel_TonB_sf"/>
</dbReference>
<evidence type="ECO:0000256" key="7">
    <source>
        <dbReference type="ARBA" id="ARBA00023136"/>
    </source>
</evidence>
<dbReference type="InterPro" id="IPR012910">
    <property type="entry name" value="Plug_dom"/>
</dbReference>
<dbReference type="EMBL" id="BBQY01000023">
    <property type="protein sequence ID" value="GBH32136.1"/>
    <property type="molecule type" value="Genomic_DNA"/>
</dbReference>
<evidence type="ECO:0000256" key="6">
    <source>
        <dbReference type="ARBA" id="ARBA00023077"/>
    </source>
</evidence>
<dbReference type="Gene3D" id="2.40.170.20">
    <property type="entry name" value="TonB-dependent receptor, beta-barrel domain"/>
    <property type="match status" value="1"/>
</dbReference>
<evidence type="ECO:0000256" key="9">
    <source>
        <dbReference type="ARBA" id="ARBA00023237"/>
    </source>
</evidence>
<gene>
    <name evidence="15" type="ORF">MBESOW_P3397</name>
</gene>
<dbReference type="Pfam" id="PF00593">
    <property type="entry name" value="TonB_dep_Rec_b-barrel"/>
    <property type="match status" value="1"/>
</dbReference>
<dbReference type="CDD" id="cd01347">
    <property type="entry name" value="ligand_gated_channel"/>
    <property type="match status" value="1"/>
</dbReference>
<dbReference type="Pfam" id="PF07715">
    <property type="entry name" value="Plug"/>
    <property type="match status" value="1"/>
</dbReference>
<comment type="subcellular location">
    <subcellularLocation>
        <location evidence="1 10">Cell outer membrane</location>
        <topology evidence="1 10">Multi-pass membrane protein</topology>
    </subcellularLocation>
</comment>
<evidence type="ECO:0000256" key="5">
    <source>
        <dbReference type="ARBA" id="ARBA00022692"/>
    </source>
</evidence>
<feature type="signal peptide" evidence="12">
    <location>
        <begin position="1"/>
        <end position="24"/>
    </location>
</feature>
<evidence type="ECO:0000256" key="8">
    <source>
        <dbReference type="ARBA" id="ARBA00023170"/>
    </source>
</evidence>
<evidence type="ECO:0000256" key="4">
    <source>
        <dbReference type="ARBA" id="ARBA00022452"/>
    </source>
</evidence>
<evidence type="ECO:0000256" key="2">
    <source>
        <dbReference type="ARBA" id="ARBA00009810"/>
    </source>
</evidence>
<evidence type="ECO:0000259" key="13">
    <source>
        <dbReference type="Pfam" id="PF00593"/>
    </source>
</evidence>
<dbReference type="RefSeq" id="WP_130754044.1">
    <property type="nucleotide sequence ID" value="NZ_BBQY01000023.1"/>
</dbReference>
<dbReference type="NCBIfam" id="TIGR01783">
    <property type="entry name" value="TonB-siderophor"/>
    <property type="match status" value="1"/>
</dbReference>
<dbReference type="Proteomes" id="UP000290975">
    <property type="component" value="Unassembled WGS sequence"/>
</dbReference>
<dbReference type="GO" id="GO:0015344">
    <property type="term" value="F:siderophore uptake transmembrane transporter activity"/>
    <property type="evidence" value="ECO:0007669"/>
    <property type="project" value="TreeGrafter"/>
</dbReference>
<keyword evidence="5 10" id="KW-0812">Transmembrane</keyword>
<keyword evidence="9 10" id="KW-0998">Cell outer membrane</keyword>
<evidence type="ECO:0000313" key="15">
    <source>
        <dbReference type="EMBL" id="GBH32136.1"/>
    </source>
</evidence>
<dbReference type="InterPro" id="IPR010105">
    <property type="entry name" value="TonB_sidphr_rcpt"/>
</dbReference>
<reference evidence="15 16" key="1">
    <citation type="submission" date="2014-12" db="EMBL/GenBank/DDBJ databases">
        <title>Whole genome sequencing of Sphingobium xenophagum OW59.</title>
        <authorList>
            <person name="Ohta Y."/>
            <person name="Nishi S."/>
            <person name="Hatada Y."/>
        </authorList>
    </citation>
    <scope>NUCLEOTIDE SEQUENCE [LARGE SCALE GENOMIC DNA]</scope>
    <source>
        <strain evidence="15 16">OW59</strain>
    </source>
</reference>
<evidence type="ECO:0000313" key="16">
    <source>
        <dbReference type="Proteomes" id="UP000290975"/>
    </source>
</evidence>
<keyword evidence="7 10" id="KW-0472">Membrane</keyword>
<comment type="caution">
    <text evidence="15">The sequence shown here is derived from an EMBL/GenBank/DDBJ whole genome shotgun (WGS) entry which is preliminary data.</text>
</comment>
<dbReference type="PROSITE" id="PS52016">
    <property type="entry name" value="TONB_DEPENDENT_REC_3"/>
    <property type="match status" value="1"/>
</dbReference>
<evidence type="ECO:0000256" key="1">
    <source>
        <dbReference type="ARBA" id="ARBA00004571"/>
    </source>
</evidence>
<name>A0A401J668_SPHXE</name>
<keyword evidence="8" id="KW-0675">Receptor</keyword>
<dbReference type="Gene3D" id="2.170.130.10">
    <property type="entry name" value="TonB-dependent receptor, plug domain"/>
    <property type="match status" value="1"/>
</dbReference>
<accession>A0A401J668</accession>
<dbReference type="SUPFAM" id="SSF56935">
    <property type="entry name" value="Porins"/>
    <property type="match status" value="1"/>
</dbReference>
<dbReference type="GO" id="GO:0015891">
    <property type="term" value="P:siderophore transport"/>
    <property type="evidence" value="ECO:0007669"/>
    <property type="project" value="InterPro"/>
</dbReference>
<organism evidence="15 16">
    <name type="scientific">Sphingobium xenophagum</name>
    <dbReference type="NCBI Taxonomy" id="121428"/>
    <lineage>
        <taxon>Bacteria</taxon>
        <taxon>Pseudomonadati</taxon>
        <taxon>Pseudomonadota</taxon>
        <taxon>Alphaproteobacteria</taxon>
        <taxon>Sphingomonadales</taxon>
        <taxon>Sphingomonadaceae</taxon>
        <taxon>Sphingobium</taxon>
    </lineage>
</organism>
<evidence type="ECO:0000256" key="10">
    <source>
        <dbReference type="PROSITE-ProRule" id="PRU01360"/>
    </source>
</evidence>
<sequence length="695" mass="75743">MNIFSLRFALLASAISVIAPSALAQQPAPNDSETNILVTGSREANASINGLVVDPLLLPQNVRILGSNLIEEAGFTDLSQMFDLAGGMARQNSFGGAWDAYAIRGFSGDINQGPDLLLNRFNANRGFNARRDVATVESFQVLKGPASALSGKGEPGGSINIVTKAPLDHFHASTELSYASFDTIRGSADFGGPVSGTVAARMIAVYQQGDSFRDFNKSDRLLLAPSIAWQPSESVRFLYQLEYNLVHFTHDRGLVAVNGDGKALPRSRFLGEPNDGQMLQRTGQHQGSVTIDLAEGVALEAGVQYRDGVMQGQSTHNSALVGTRLRRQLRIHDYDWQDLSGRVELSANGTTGGVNHQIRIGADAYRYDQRRVFYRFSPTAANPYDIDIFNPVYGQPKPVAPLNQNLLEQQRGKSVYAQDLLTLDDRFSLLLGVRHDWIRQRVNNYRSGAVDRQSPSVTSPRAAFTFAPSQSLSAYVSWGRSFRFNQGVDANSDPYAPERGEALEGGVKYALLDKQLTGTLSVFRITKKNVLVSDGTSSGFSIAAGEARSKGFEFDLNYALDERFNLTAVYAYTDAEVTKDTRPALLGSGLSNVPRHSGAIYGHWQSNATNPGSIGLGAGITYVGERPGDDVNSGFRLPDYVTARLNLSYQVSDHVAVHLDAENLFDAYYLESSYSNVWITPGTPRTVRGRLVLSL</sequence>
<comment type="similarity">
    <text evidence="2 10 11">Belongs to the TonB-dependent receptor family.</text>
</comment>
<dbReference type="GO" id="GO:0038023">
    <property type="term" value="F:signaling receptor activity"/>
    <property type="evidence" value="ECO:0007669"/>
    <property type="project" value="InterPro"/>
</dbReference>
<keyword evidence="4 10" id="KW-1134">Transmembrane beta strand</keyword>
<evidence type="ECO:0000256" key="12">
    <source>
        <dbReference type="SAM" id="SignalP"/>
    </source>
</evidence>
<protein>
    <submittedName>
        <fullName evidence="15">Iron complex outermembrane recepter protein</fullName>
    </submittedName>
</protein>
<keyword evidence="6 11" id="KW-0798">TonB box</keyword>